<dbReference type="SUPFAM" id="SSF51161">
    <property type="entry name" value="Trimeric LpxA-like enzymes"/>
    <property type="match status" value="1"/>
</dbReference>
<keyword evidence="1" id="KW-0444">Lipid biosynthesis</keyword>
<dbReference type="Pfam" id="PF00132">
    <property type="entry name" value="Hexapep"/>
    <property type="match status" value="1"/>
</dbReference>
<dbReference type="GO" id="GO:0016410">
    <property type="term" value="F:N-acyltransferase activity"/>
    <property type="evidence" value="ECO:0007669"/>
    <property type="project" value="InterPro"/>
</dbReference>
<dbReference type="PROSITE" id="PS00101">
    <property type="entry name" value="HEXAPEP_TRANSFERASES"/>
    <property type="match status" value="2"/>
</dbReference>
<accession>A0A1Z2XTZ3</accession>
<reference evidence="7" key="1">
    <citation type="journal article" date="2017" name="Genome Announc.">
        <title>High-Quality Whole-Genome Sequences of the Oligo-Mouse-Microbiota Bacterial Community.</title>
        <authorList>
            <person name="Garzetti D."/>
            <person name="Brugiroux S."/>
            <person name="Bunk B."/>
            <person name="Pukall R."/>
            <person name="McCoy K.D."/>
            <person name="Macpherson A.J."/>
            <person name="Stecher B."/>
        </authorList>
    </citation>
    <scope>NUCLEOTIDE SEQUENCE</scope>
    <source>
        <strain evidence="7">KB18</strain>
    </source>
</reference>
<evidence type="ECO:0000313" key="8">
    <source>
        <dbReference type="EMBL" id="QQR31190.1"/>
    </source>
</evidence>
<evidence type="ECO:0000313" key="7">
    <source>
        <dbReference type="EMBL" id="ASB41924.1"/>
    </source>
</evidence>
<sequence length="307" mass="33434">MDVKDIFDFLKSLHLEYRVVGKGNFALNGVCALNQLHNESLTWIRNPDMEKITGIEQYHNMCVILPGTKLPNTIHNIYIFVENPHSAFFEIVNSFFAKRQEKGQYIENDSVVLSSCIGKNVSVGHHCYTGKDVILGDDVVIEHNVILEGSVEIGARSTIESGVVIGLCGFGHYKDTNNVFRRIPHLGGVIIGEDVYIGANSTVARGTIANTIIEDHVKIDARCHIAHNDIIKRGVMITGGVGIAGSVTVEEDAWIGPNSTINNGLIIGRNSFVGIASVVTKNVPEGKAVFGVPARIVKDNTPNVYTT</sequence>
<dbReference type="Pfam" id="PF14602">
    <property type="entry name" value="Hexapep_2"/>
    <property type="match status" value="2"/>
</dbReference>
<dbReference type="InterPro" id="IPR011004">
    <property type="entry name" value="Trimer_LpxA-like_sf"/>
</dbReference>
<evidence type="ECO:0000256" key="1">
    <source>
        <dbReference type="ARBA" id="ARBA00022516"/>
    </source>
</evidence>
<keyword evidence="5" id="KW-0443">Lipid metabolism</keyword>
<dbReference type="PANTHER" id="PTHR43378:SF2">
    <property type="entry name" value="UDP-3-O-ACYLGLUCOSAMINE N-ACYLTRANSFERASE 1, MITOCHONDRIAL-RELATED"/>
    <property type="match status" value="1"/>
</dbReference>
<reference evidence="8 10" key="3">
    <citation type="submission" date="2020-11" db="EMBL/GenBank/DDBJ databases">
        <title>Closed and high quality bacterial genomes of the OMM12 community.</title>
        <authorList>
            <person name="Marbouty M."/>
            <person name="Lamy-Besnier Q."/>
            <person name="Debarbieux L."/>
            <person name="Koszul R."/>
        </authorList>
    </citation>
    <scope>NUCLEOTIDE SEQUENCE [LARGE SCALE GENOMIC DNA]</scope>
    <source>
        <strain evidence="8 10">KB18</strain>
    </source>
</reference>
<dbReference type="EMBL" id="CP065321">
    <property type="protein sequence ID" value="QQR31190.1"/>
    <property type="molecule type" value="Genomic_DNA"/>
</dbReference>
<keyword evidence="6" id="KW-0012">Acyltransferase</keyword>
<evidence type="ECO:0008006" key="11">
    <source>
        <dbReference type="Google" id="ProtNLM"/>
    </source>
</evidence>
<evidence type="ECO:0000256" key="5">
    <source>
        <dbReference type="ARBA" id="ARBA00023098"/>
    </source>
</evidence>
<evidence type="ECO:0000256" key="6">
    <source>
        <dbReference type="ARBA" id="ARBA00023315"/>
    </source>
</evidence>
<name>A0A1Z2XTZ3_9FIRM</name>
<dbReference type="PANTHER" id="PTHR43378">
    <property type="entry name" value="UDP-3-O-ACYLGLUCOSAMINE N-ACYLTRANSFERASE"/>
    <property type="match status" value="1"/>
</dbReference>
<dbReference type="KEGG" id="amur:ADH66_15435"/>
<evidence type="ECO:0000313" key="10">
    <source>
        <dbReference type="Proteomes" id="UP000596035"/>
    </source>
</evidence>
<dbReference type="InterPro" id="IPR018357">
    <property type="entry name" value="Hexapep_transf_CS"/>
</dbReference>
<dbReference type="RefSeq" id="WP_066538976.1">
    <property type="nucleotide sequence ID" value="NZ_CP021422.1"/>
</dbReference>
<dbReference type="Proteomes" id="UP000596035">
    <property type="component" value="Chromosome"/>
</dbReference>
<keyword evidence="4" id="KW-0677">Repeat</keyword>
<dbReference type="GO" id="GO:0016020">
    <property type="term" value="C:membrane"/>
    <property type="evidence" value="ECO:0007669"/>
    <property type="project" value="GOC"/>
</dbReference>
<reference evidence="9" key="2">
    <citation type="submission" date="2017-05" db="EMBL/GenBank/DDBJ databases">
        <title>Improved OligoMM genomes.</title>
        <authorList>
            <person name="Garzetti D."/>
        </authorList>
    </citation>
    <scope>NUCLEOTIDE SEQUENCE [LARGE SCALE GENOMIC DNA]</scope>
    <source>
        <strain evidence="9">KB18</strain>
    </source>
</reference>
<evidence type="ECO:0000313" key="9">
    <source>
        <dbReference type="Proteomes" id="UP000196710"/>
    </source>
</evidence>
<evidence type="ECO:0000256" key="4">
    <source>
        <dbReference type="ARBA" id="ARBA00022737"/>
    </source>
</evidence>
<dbReference type="Proteomes" id="UP000196710">
    <property type="component" value="Chromosome"/>
</dbReference>
<protein>
    <recommendedName>
        <fullName evidence="11">UDP-3-O-(3-hydroxymyristoyl)glucosamine N-acyltransferase</fullName>
    </recommendedName>
</protein>
<keyword evidence="3" id="KW-0808">Transferase</keyword>
<dbReference type="Gene3D" id="2.160.10.10">
    <property type="entry name" value="Hexapeptide repeat proteins"/>
    <property type="match status" value="1"/>
</dbReference>
<proteinExistence type="predicted"/>
<keyword evidence="9" id="KW-1185">Reference proteome</keyword>
<dbReference type="AlphaFoldDB" id="A0A1Z2XTZ3"/>
<dbReference type="InterPro" id="IPR001451">
    <property type="entry name" value="Hexapep"/>
</dbReference>
<dbReference type="CDD" id="cd03352">
    <property type="entry name" value="LbH_LpxD"/>
    <property type="match status" value="1"/>
</dbReference>
<dbReference type="GO" id="GO:0009245">
    <property type="term" value="P:lipid A biosynthetic process"/>
    <property type="evidence" value="ECO:0007669"/>
    <property type="project" value="UniProtKB-KW"/>
</dbReference>
<dbReference type="Gene3D" id="3.40.1390.10">
    <property type="entry name" value="MurE/MurF, N-terminal domain"/>
    <property type="match status" value="1"/>
</dbReference>
<keyword evidence="2" id="KW-0441">Lipid A biosynthesis</keyword>
<evidence type="ECO:0000256" key="2">
    <source>
        <dbReference type="ARBA" id="ARBA00022556"/>
    </source>
</evidence>
<dbReference type="InterPro" id="IPR007691">
    <property type="entry name" value="LpxD"/>
</dbReference>
<dbReference type="EMBL" id="CP021422">
    <property type="protein sequence ID" value="ASB41924.1"/>
    <property type="molecule type" value="Genomic_DNA"/>
</dbReference>
<organism evidence="8 10">
    <name type="scientific">Acutalibacter muris</name>
    <dbReference type="NCBI Taxonomy" id="1796620"/>
    <lineage>
        <taxon>Bacteria</taxon>
        <taxon>Bacillati</taxon>
        <taxon>Bacillota</taxon>
        <taxon>Clostridia</taxon>
        <taxon>Eubacteriales</taxon>
        <taxon>Acutalibacteraceae</taxon>
        <taxon>Acutalibacter</taxon>
    </lineage>
</organism>
<evidence type="ECO:0000256" key="3">
    <source>
        <dbReference type="ARBA" id="ARBA00022679"/>
    </source>
</evidence>
<gene>
    <name evidence="7" type="ORF">ADH66_15435</name>
    <name evidence="8" type="ORF">I5Q82_05815</name>
</gene>